<proteinExistence type="predicted"/>
<name>A0A2S9V891_9ALTE</name>
<dbReference type="InterPro" id="IPR017508">
    <property type="entry name" value="HipA_N1"/>
</dbReference>
<comment type="caution">
    <text evidence="2">The sequence shown here is derived from an EMBL/GenBank/DDBJ whole genome shotgun (WGS) entry which is preliminary data.</text>
</comment>
<feature type="domain" description="HipA N-terminal subdomain 1" evidence="1">
    <location>
        <begin position="10"/>
        <end position="107"/>
    </location>
</feature>
<sequence length="117" mass="13344">MSEINRQGAIYANNLLAGYLTELTANGKVRYTYQYVLEYLGSGVPIGHQFPLQADAFLFDAFPSFFENLLSEGWIKMYQTTNTRLDKRDEFGLLLHNGRVLIGALSVVNMEKEFVRL</sequence>
<keyword evidence="3" id="KW-1185">Reference proteome</keyword>
<dbReference type="AlphaFoldDB" id="A0A2S9V891"/>
<dbReference type="EMBL" id="PVNP01000172">
    <property type="protein sequence ID" value="PRO72679.1"/>
    <property type="molecule type" value="Genomic_DNA"/>
</dbReference>
<evidence type="ECO:0000313" key="3">
    <source>
        <dbReference type="Proteomes" id="UP000238949"/>
    </source>
</evidence>
<reference evidence="3" key="1">
    <citation type="journal article" date="2020" name="Int. J. Syst. Evol. Microbiol.">
        <title>Alteromonas alba sp. nov., a marine bacterium isolated from the seawater of the West Pacific Ocean.</title>
        <authorList>
            <person name="Sun C."/>
            <person name="Wu Y.-H."/>
            <person name="Xamxidin M."/>
            <person name="Cheng H."/>
            <person name="Xu X.-W."/>
        </authorList>
    </citation>
    <scope>NUCLEOTIDE SEQUENCE [LARGE SCALE GENOMIC DNA]</scope>
    <source>
        <strain evidence="3">190</strain>
    </source>
</reference>
<organism evidence="2 3">
    <name type="scientific">Alteromonas alba</name>
    <dbReference type="NCBI Taxonomy" id="2079529"/>
    <lineage>
        <taxon>Bacteria</taxon>
        <taxon>Pseudomonadati</taxon>
        <taxon>Pseudomonadota</taxon>
        <taxon>Gammaproteobacteria</taxon>
        <taxon>Alteromonadales</taxon>
        <taxon>Alteromonadaceae</taxon>
        <taxon>Alteromonas/Salinimonas group</taxon>
        <taxon>Alteromonas</taxon>
    </lineage>
</organism>
<dbReference type="Proteomes" id="UP000238949">
    <property type="component" value="Unassembled WGS sequence"/>
</dbReference>
<dbReference type="Pfam" id="PF13657">
    <property type="entry name" value="Couple_hipA"/>
    <property type="match status" value="1"/>
</dbReference>
<accession>A0A2S9V891</accession>
<dbReference type="OrthoDB" id="196808at2"/>
<evidence type="ECO:0000313" key="2">
    <source>
        <dbReference type="EMBL" id="PRO72679.1"/>
    </source>
</evidence>
<gene>
    <name evidence="2" type="ORF">C6Y40_15445</name>
</gene>
<evidence type="ECO:0000259" key="1">
    <source>
        <dbReference type="Pfam" id="PF13657"/>
    </source>
</evidence>
<protein>
    <recommendedName>
        <fullName evidence="1">HipA N-terminal subdomain 1 domain-containing protein</fullName>
    </recommendedName>
</protein>
<dbReference type="RefSeq" id="WP_105935347.1">
    <property type="nucleotide sequence ID" value="NZ_PVNP01000172.1"/>
</dbReference>
<dbReference type="NCBIfam" id="TIGR03071">
    <property type="entry name" value="couple_hipA"/>
    <property type="match status" value="1"/>
</dbReference>